<protein>
    <recommendedName>
        <fullName evidence="7">Adenylate kinase</fullName>
    </recommendedName>
</protein>
<evidence type="ECO:0000313" key="5">
    <source>
        <dbReference type="EMBL" id="KAH6599388.1"/>
    </source>
</evidence>
<keyword evidence="1 4" id="KW-0808">Transferase</keyword>
<dbReference type="InterPro" id="IPR027417">
    <property type="entry name" value="P-loop_NTPase"/>
</dbReference>
<evidence type="ECO:0000256" key="4">
    <source>
        <dbReference type="RuleBase" id="RU003330"/>
    </source>
</evidence>
<evidence type="ECO:0000256" key="1">
    <source>
        <dbReference type="ARBA" id="ARBA00022679"/>
    </source>
</evidence>
<sequence length="455" mass="50646">MLLKIVIERPVDPFQFFIDQLQKPLPTSILVIGPPSGGQAAIIKSLVRTLDAVHVHSGSLIRNAIKRETTLGIQAKAFLDRGHPVPDALASSLVLAHLCEETDIAERGFILEGFPRTREQAAAMIRIGIIPNHTIVFDIPDDRVISHAFIEERLTKPALETATRERLKIYRQNIPGVLQCLRSNIRMFRYPKGIASFENAVLGEVYGFLKAQPISNAPACYKILISGLAGSGKSRVAEAIERKYGHVHVSPRKVILEEVAAGSHWGKTLGQFANNPEQAPQGYLVELIAARLKRRDCLDKGWVLDGFPLSKTDAEDLRSKGVAPNRLVWLETDTETCFKRLVHRRYDPAIGRVANLLALPEDLHHTDLSSWVSRAEDSEEWVTARLARQANLRDELKKMYGYRNEASPLGIMYAIDAGGLGEGDSKNGPIPFDRVLELVESSLLRPIAIDQRIEY</sequence>
<dbReference type="PANTHER" id="PTHR23359">
    <property type="entry name" value="NUCLEOTIDE KINASE"/>
    <property type="match status" value="1"/>
</dbReference>
<comment type="similarity">
    <text evidence="4">Belongs to the adenylate kinase family.</text>
</comment>
<evidence type="ECO:0000313" key="6">
    <source>
        <dbReference type="Proteomes" id="UP001648503"/>
    </source>
</evidence>
<reference evidence="5 6" key="1">
    <citation type="submission" date="2021-02" db="EMBL/GenBank/DDBJ databases">
        <title>Variation within the Batrachochytrium salamandrivorans European outbreak.</title>
        <authorList>
            <person name="Kelly M."/>
            <person name="Pasmans F."/>
            <person name="Shea T.P."/>
            <person name="Munoz J.F."/>
            <person name="Carranza S."/>
            <person name="Cuomo C.A."/>
            <person name="Martel A."/>
        </authorList>
    </citation>
    <scope>NUCLEOTIDE SEQUENCE [LARGE SCALE GENOMIC DNA]</scope>
    <source>
        <strain evidence="5 6">AMFP18/2</strain>
    </source>
</reference>
<dbReference type="Proteomes" id="UP001648503">
    <property type="component" value="Unassembled WGS sequence"/>
</dbReference>
<accession>A0ABQ8FKU8</accession>
<dbReference type="InterPro" id="IPR000850">
    <property type="entry name" value="Adenylat/UMP-CMP_kin"/>
</dbReference>
<dbReference type="SUPFAM" id="SSF52540">
    <property type="entry name" value="P-loop containing nucleoside triphosphate hydrolases"/>
    <property type="match status" value="2"/>
</dbReference>
<keyword evidence="6" id="KW-1185">Reference proteome</keyword>
<organism evidence="5 6">
    <name type="scientific">Batrachochytrium salamandrivorans</name>
    <dbReference type="NCBI Taxonomy" id="1357716"/>
    <lineage>
        <taxon>Eukaryota</taxon>
        <taxon>Fungi</taxon>
        <taxon>Fungi incertae sedis</taxon>
        <taxon>Chytridiomycota</taxon>
        <taxon>Chytridiomycota incertae sedis</taxon>
        <taxon>Chytridiomycetes</taxon>
        <taxon>Rhizophydiales</taxon>
        <taxon>Rhizophydiales incertae sedis</taxon>
        <taxon>Batrachochytrium</taxon>
    </lineage>
</organism>
<dbReference type="Gene3D" id="3.40.50.300">
    <property type="entry name" value="P-loop containing nucleotide triphosphate hydrolases"/>
    <property type="match status" value="2"/>
</dbReference>
<proteinExistence type="inferred from homology"/>
<keyword evidence="3 4" id="KW-0418">Kinase</keyword>
<keyword evidence="2" id="KW-0547">Nucleotide-binding</keyword>
<dbReference type="Pfam" id="PF00406">
    <property type="entry name" value="ADK"/>
    <property type="match status" value="2"/>
</dbReference>
<evidence type="ECO:0008006" key="7">
    <source>
        <dbReference type="Google" id="ProtNLM"/>
    </source>
</evidence>
<evidence type="ECO:0000256" key="3">
    <source>
        <dbReference type="ARBA" id="ARBA00022777"/>
    </source>
</evidence>
<gene>
    <name evidence="5" type="ORF">BASA50_003085</name>
</gene>
<dbReference type="CDD" id="cd01428">
    <property type="entry name" value="ADK"/>
    <property type="match status" value="2"/>
</dbReference>
<dbReference type="PRINTS" id="PR00094">
    <property type="entry name" value="ADENYLTKNASE"/>
</dbReference>
<comment type="caution">
    <text evidence="5">The sequence shown here is derived from an EMBL/GenBank/DDBJ whole genome shotgun (WGS) entry which is preliminary data.</text>
</comment>
<dbReference type="EMBL" id="JAFCIX010000066">
    <property type="protein sequence ID" value="KAH6599388.1"/>
    <property type="molecule type" value="Genomic_DNA"/>
</dbReference>
<name>A0ABQ8FKU8_9FUNG</name>
<evidence type="ECO:0000256" key="2">
    <source>
        <dbReference type="ARBA" id="ARBA00022741"/>
    </source>
</evidence>